<keyword evidence="1" id="KW-0175">Coiled coil</keyword>
<dbReference type="Proteomes" id="UP000241769">
    <property type="component" value="Unassembled WGS sequence"/>
</dbReference>
<gene>
    <name evidence="3" type="ORF">PROFUN_07096</name>
</gene>
<keyword evidence="4" id="KW-1185">Reference proteome</keyword>
<feature type="compositionally biased region" description="Polar residues" evidence="2">
    <location>
        <begin position="350"/>
        <end position="359"/>
    </location>
</feature>
<proteinExistence type="predicted"/>
<feature type="region of interest" description="Disordered" evidence="2">
    <location>
        <begin position="288"/>
        <end position="365"/>
    </location>
</feature>
<comment type="caution">
    <text evidence="3">The sequence shown here is derived from an EMBL/GenBank/DDBJ whole genome shotgun (WGS) entry which is preliminary data.</text>
</comment>
<protein>
    <submittedName>
        <fullName evidence="3">MYB DNA binding protein (Tbf1)</fullName>
    </submittedName>
</protein>
<dbReference type="AlphaFoldDB" id="A0A2P6NNA9"/>
<feature type="coiled-coil region" evidence="1">
    <location>
        <begin position="21"/>
        <end position="63"/>
    </location>
</feature>
<sequence>MSSSEEEPSIQEDPLSPHEEIKRLKEALSEMTKQCEDLRRAKIRSLEEEIIILNANLREQKSSNLEEISSLIIQFEKKQEIWEDERKLLLQAKYGDDEEPTDVADYFEYSEDDNENDHMYTRSPLILETSSQDAPIDDPKTSSTVANVDEESTTDASIPRKRGPSPKDNSNRLLISFIVVIQSVGHWTMSAVDLFCRESGVRKTDLLEMARQMNPKKGPPFTRKTKANQQKKQKEDRTANSWKKRNAPPKPHPNAPPQKRKRNQPNNKPHVQTYGHQLMHGEADQLPTHHTYHQNQPPHHQLQHYQQTPHHTEINERIQPQPTERFSQPIFNRDPRLNYNHHDHHDESASHYQPPTWKQSPPALS</sequence>
<reference evidence="3 4" key="1">
    <citation type="journal article" date="2018" name="Genome Biol. Evol.">
        <title>Multiple Roots of Fruiting Body Formation in Amoebozoa.</title>
        <authorList>
            <person name="Hillmann F."/>
            <person name="Forbes G."/>
            <person name="Novohradska S."/>
            <person name="Ferling I."/>
            <person name="Riege K."/>
            <person name="Groth M."/>
            <person name="Westermann M."/>
            <person name="Marz M."/>
            <person name="Spaller T."/>
            <person name="Winckler T."/>
            <person name="Schaap P."/>
            <person name="Glockner G."/>
        </authorList>
    </citation>
    <scope>NUCLEOTIDE SEQUENCE [LARGE SCALE GENOMIC DNA]</scope>
    <source>
        <strain evidence="3 4">Jena</strain>
    </source>
</reference>
<name>A0A2P6NNA9_9EUKA</name>
<evidence type="ECO:0000256" key="1">
    <source>
        <dbReference type="SAM" id="Coils"/>
    </source>
</evidence>
<feature type="region of interest" description="Disordered" evidence="2">
    <location>
        <begin position="211"/>
        <end position="272"/>
    </location>
</feature>
<feature type="compositionally biased region" description="Low complexity" evidence="2">
    <location>
        <begin position="293"/>
        <end position="309"/>
    </location>
</feature>
<feature type="compositionally biased region" description="Polar residues" evidence="2">
    <location>
        <begin position="318"/>
        <end position="330"/>
    </location>
</feature>
<accession>A0A2P6NNA9</accession>
<organism evidence="3 4">
    <name type="scientific">Planoprotostelium fungivorum</name>
    <dbReference type="NCBI Taxonomy" id="1890364"/>
    <lineage>
        <taxon>Eukaryota</taxon>
        <taxon>Amoebozoa</taxon>
        <taxon>Evosea</taxon>
        <taxon>Variosea</taxon>
        <taxon>Cavosteliida</taxon>
        <taxon>Cavosteliaceae</taxon>
        <taxon>Planoprotostelium</taxon>
    </lineage>
</organism>
<evidence type="ECO:0000313" key="3">
    <source>
        <dbReference type="EMBL" id="PRP85388.1"/>
    </source>
</evidence>
<dbReference type="EMBL" id="MDYQ01000046">
    <property type="protein sequence ID" value="PRP85388.1"/>
    <property type="molecule type" value="Genomic_DNA"/>
</dbReference>
<evidence type="ECO:0000256" key="2">
    <source>
        <dbReference type="SAM" id="MobiDB-lite"/>
    </source>
</evidence>
<evidence type="ECO:0000313" key="4">
    <source>
        <dbReference type="Proteomes" id="UP000241769"/>
    </source>
</evidence>
<feature type="region of interest" description="Disordered" evidence="2">
    <location>
        <begin position="128"/>
        <end position="170"/>
    </location>
</feature>
<dbReference type="InParanoid" id="A0A2P6NNA9"/>
<feature type="compositionally biased region" description="Basic and acidic residues" evidence="2">
    <location>
        <begin position="333"/>
        <end position="349"/>
    </location>
</feature>